<protein>
    <recommendedName>
        <fullName evidence="4">DGQHR domain-containing protein</fullName>
    </recommendedName>
</protein>
<dbReference type="RefSeq" id="WP_209975392.1">
    <property type="nucleotide sequence ID" value="NZ_JAGGLB010000019.1"/>
</dbReference>
<feature type="coiled-coil region" evidence="1">
    <location>
        <begin position="109"/>
        <end position="163"/>
    </location>
</feature>
<name>A0ABS4J0Z1_9BACL</name>
<evidence type="ECO:0000313" key="3">
    <source>
        <dbReference type="Proteomes" id="UP001519287"/>
    </source>
</evidence>
<gene>
    <name evidence="2" type="ORF">J2Z66_005124</name>
</gene>
<comment type="caution">
    <text evidence="2">The sequence shown here is derived from an EMBL/GenBank/DDBJ whole genome shotgun (WGS) entry which is preliminary data.</text>
</comment>
<dbReference type="Proteomes" id="UP001519287">
    <property type="component" value="Unassembled WGS sequence"/>
</dbReference>
<keyword evidence="3" id="KW-1185">Reference proteome</keyword>
<keyword evidence="1" id="KW-0175">Coiled coil</keyword>
<evidence type="ECO:0008006" key="4">
    <source>
        <dbReference type="Google" id="ProtNLM"/>
    </source>
</evidence>
<dbReference type="EMBL" id="JAGGLB010000019">
    <property type="protein sequence ID" value="MBP1993502.1"/>
    <property type="molecule type" value="Genomic_DNA"/>
</dbReference>
<proteinExistence type="predicted"/>
<dbReference type="Pfam" id="PF14072">
    <property type="entry name" value="DndB"/>
    <property type="match status" value="1"/>
</dbReference>
<reference evidence="2 3" key="1">
    <citation type="submission" date="2021-03" db="EMBL/GenBank/DDBJ databases">
        <title>Genomic Encyclopedia of Type Strains, Phase IV (KMG-IV): sequencing the most valuable type-strain genomes for metagenomic binning, comparative biology and taxonomic classification.</title>
        <authorList>
            <person name="Goeker M."/>
        </authorList>
    </citation>
    <scope>NUCLEOTIDE SEQUENCE [LARGE SCALE GENOMIC DNA]</scope>
    <source>
        <strain evidence="2 3">DSM 26048</strain>
    </source>
</reference>
<evidence type="ECO:0000256" key="1">
    <source>
        <dbReference type="SAM" id="Coils"/>
    </source>
</evidence>
<sequence>MDGLQLKMTIHPFCDKFGLATVAVSVQDLLNYTTIDPMVQRKLSLMQRRKIANYLQERELDHVFFGPVTLSLREVKQLAKEADDLYLRHGSKLSILDGQHRILALGYVNEQMQKEVRRFEKKAAILKIKQRRFPQQEEIAQELEQTEGLIKQMERRRLDLLDTQLAVQIYIGLSEEEEQQLFGDINSKVQIVSKELGHSFDSIDPLNLVIQQVVDHNVYLKAAGVERRSNLTSFNRNFTCFSWLYAMATMLFSGKMQPSYELQRKIRQEPATYVEILHQFFYTLLPMMPEEPGLAQFTTANRVMQESIALYASRFLFQDGVYNENWSSCLQVLDGFDWTHSNEELIYVFGTLDNGKINLIHEKSLKKHTKLVHFLLEGTDSTDMDHSEKTASPA</sequence>
<evidence type="ECO:0000313" key="2">
    <source>
        <dbReference type="EMBL" id="MBP1993502.1"/>
    </source>
</evidence>
<dbReference type="CDD" id="cd16414">
    <property type="entry name" value="dndB_like"/>
    <property type="match status" value="1"/>
</dbReference>
<organism evidence="2 3">
    <name type="scientific">Paenibacillus eucommiae</name>
    <dbReference type="NCBI Taxonomy" id="1355755"/>
    <lineage>
        <taxon>Bacteria</taxon>
        <taxon>Bacillati</taxon>
        <taxon>Bacillota</taxon>
        <taxon>Bacilli</taxon>
        <taxon>Bacillales</taxon>
        <taxon>Paenibacillaceae</taxon>
        <taxon>Paenibacillus</taxon>
    </lineage>
</organism>
<accession>A0ABS4J0Z1</accession>
<dbReference type="InterPro" id="IPR017642">
    <property type="entry name" value="DNA_S_mod_DndB"/>
</dbReference>